<accession>A0A927U7G7</accession>
<evidence type="ECO:0000259" key="2">
    <source>
        <dbReference type="Pfam" id="PF12965"/>
    </source>
</evidence>
<comment type="caution">
    <text evidence="3">The sequence shown here is derived from an EMBL/GenBank/DDBJ whole genome shotgun (WGS) entry which is preliminary data.</text>
</comment>
<proteinExistence type="predicted"/>
<organism evidence="3 4">
    <name type="scientific">Pseudobutyrivibrio ruminis</name>
    <dbReference type="NCBI Taxonomy" id="46206"/>
    <lineage>
        <taxon>Bacteria</taxon>
        <taxon>Bacillati</taxon>
        <taxon>Bacillota</taxon>
        <taxon>Clostridia</taxon>
        <taxon>Lachnospirales</taxon>
        <taxon>Lachnospiraceae</taxon>
        <taxon>Pseudobutyrivibrio</taxon>
    </lineage>
</organism>
<protein>
    <submittedName>
        <fullName evidence="3">DUF3854 domain-containing protein</fullName>
    </submittedName>
</protein>
<name>A0A927U7G7_9FIRM</name>
<dbReference type="Proteomes" id="UP000766246">
    <property type="component" value="Unassembled WGS sequence"/>
</dbReference>
<dbReference type="CDD" id="cd01029">
    <property type="entry name" value="TOPRIM_primases"/>
    <property type="match status" value="1"/>
</dbReference>
<dbReference type="EMBL" id="SVER01000017">
    <property type="protein sequence ID" value="MBE5919721.1"/>
    <property type="molecule type" value="Genomic_DNA"/>
</dbReference>
<feature type="domain" description="DUF3854" evidence="2">
    <location>
        <begin position="287"/>
        <end position="392"/>
    </location>
</feature>
<evidence type="ECO:0000313" key="4">
    <source>
        <dbReference type="Proteomes" id="UP000766246"/>
    </source>
</evidence>
<gene>
    <name evidence="3" type="ORF">E7272_07725</name>
</gene>
<reference evidence="3" key="1">
    <citation type="submission" date="2019-04" db="EMBL/GenBank/DDBJ databases">
        <title>Evolution of Biomass-Degrading Anaerobic Consortia Revealed by Metagenomics.</title>
        <authorList>
            <person name="Peng X."/>
        </authorList>
    </citation>
    <scope>NUCLEOTIDE SEQUENCE</scope>
    <source>
        <strain evidence="3">SIG311</strain>
    </source>
</reference>
<sequence length="398" mass="45840">MANSEAEYDIFQVEDYLNRCGIHIEWIKTSSSVDRRMVCPVCGQRNFYYNTEKGRGCCYGGKQYACSVAFNNCSFGANLLSIQPKEFHYLMMKYLGGEFIAPGEKTVTKVEPPKAHEKKPERPQNDISSDSELDKYYQSILDFSPLTDRDKGDLNKRGFNDEEIERLGYKSWTNQNLKDLCSYLVDRKRIDFKGKPGMCLSFKNQVMFADQYFKGILLPVKNEKAEIVALHCRLHDEDLDDGDNKCRYITSSNWNYGTKSVPKCHFACDFYPDFDGEMVPYFKDGIVLVTEGVIKADIIHLMTGYSVIALPGVNNRKDLLSKFDFLKLLGVETIVNMFDTDEKTNKQVADHSAKFRTEILNAGFVYKRATWNDVCPESNKLLKGYDDYLMYKHRHIIP</sequence>
<evidence type="ECO:0000313" key="3">
    <source>
        <dbReference type="EMBL" id="MBE5919721.1"/>
    </source>
</evidence>
<dbReference type="AlphaFoldDB" id="A0A927U7G7"/>
<feature type="compositionally biased region" description="Basic and acidic residues" evidence="1">
    <location>
        <begin position="109"/>
        <end position="124"/>
    </location>
</feature>
<feature type="region of interest" description="Disordered" evidence="1">
    <location>
        <begin position="109"/>
        <end position="129"/>
    </location>
</feature>
<dbReference type="Pfam" id="PF12965">
    <property type="entry name" value="DUF3854"/>
    <property type="match status" value="1"/>
</dbReference>
<dbReference type="InterPro" id="IPR034154">
    <property type="entry name" value="TOPRIM_DnaG/twinkle"/>
</dbReference>
<evidence type="ECO:0000256" key="1">
    <source>
        <dbReference type="SAM" id="MobiDB-lite"/>
    </source>
</evidence>
<dbReference type="InterPro" id="IPR024385">
    <property type="entry name" value="DUF3854"/>
</dbReference>